<dbReference type="OrthoDB" id="5124454at2"/>
<dbReference type="AlphaFoldDB" id="A0A0F4KS35"/>
<dbReference type="Pfam" id="PF13780">
    <property type="entry name" value="DUF4176"/>
    <property type="match status" value="1"/>
</dbReference>
<dbReference type="EMBL" id="JWME01000012">
    <property type="protein sequence ID" value="KJY49462.1"/>
    <property type="molecule type" value="Genomic_DNA"/>
</dbReference>
<evidence type="ECO:0008006" key="3">
    <source>
        <dbReference type="Google" id="ProtNLM"/>
    </source>
</evidence>
<comment type="caution">
    <text evidence="1">The sequence shown here is derived from an EMBL/GenBank/DDBJ whole genome shotgun (WGS) entry which is preliminary data.</text>
</comment>
<sequence length="109" mass="12409">MKQSEQNSIKSEDTILPLGSVVKTRRDPGTLLVIIARAPLTVMHGTTGYFDYGAVQFPYGMTDPAKIVFFNRQDVTEMVFMGYINAEELSYERRFDEVTKSTSYPHLHL</sequence>
<organism evidence="1 2">
    <name type="scientific">Bifidobacterium asteroides</name>
    <dbReference type="NCBI Taxonomy" id="1684"/>
    <lineage>
        <taxon>Bacteria</taxon>
        <taxon>Bacillati</taxon>
        <taxon>Actinomycetota</taxon>
        <taxon>Actinomycetes</taxon>
        <taxon>Bifidobacteriales</taxon>
        <taxon>Bifidobacteriaceae</taxon>
        <taxon>Bifidobacterium</taxon>
    </lineage>
</organism>
<name>A0A0F4KS35_9BIFI</name>
<evidence type="ECO:0000313" key="1">
    <source>
        <dbReference type="EMBL" id="KJY49462.1"/>
    </source>
</evidence>
<dbReference type="PATRIC" id="fig|1684.4.peg.1421"/>
<dbReference type="Proteomes" id="UP000033648">
    <property type="component" value="Unassembled WGS sequence"/>
</dbReference>
<evidence type="ECO:0000313" key="2">
    <source>
        <dbReference type="Proteomes" id="UP000033648"/>
    </source>
</evidence>
<protein>
    <recommendedName>
        <fullName evidence="3">DUF4176 domain-containing protein</fullName>
    </recommendedName>
</protein>
<proteinExistence type="predicted"/>
<gene>
    <name evidence="1" type="ORF">JF69_13270</name>
</gene>
<reference evidence="1 2" key="1">
    <citation type="submission" date="2014-12" db="EMBL/GenBank/DDBJ databases">
        <title>Comparative genomics of the lactic acid bacteria isolated from the honey bee gut.</title>
        <authorList>
            <person name="Ellegaard K.M."/>
            <person name="Tamarit D."/>
            <person name="Javelind E."/>
            <person name="Olofsson T."/>
            <person name="Andersson S.G."/>
            <person name="Vasquez A."/>
        </authorList>
    </citation>
    <scope>NUCLEOTIDE SEQUENCE [LARGE SCALE GENOMIC DNA]</scope>
    <source>
        <strain evidence="1 2">Bin2</strain>
    </source>
</reference>
<dbReference type="InterPro" id="IPR025233">
    <property type="entry name" value="DUF4176"/>
</dbReference>
<accession>A0A0F4KS35</accession>